<feature type="signal peptide" evidence="1">
    <location>
        <begin position="1"/>
        <end position="35"/>
    </location>
</feature>
<accession>A0A1X0NPQ2</accession>
<evidence type="ECO:0000259" key="2">
    <source>
        <dbReference type="Pfam" id="PF25495"/>
    </source>
</evidence>
<evidence type="ECO:0000313" key="3">
    <source>
        <dbReference type="EMBL" id="ORC86674.1"/>
    </source>
</evidence>
<dbReference type="InterPro" id="IPR057399">
    <property type="entry name" value="GRESAG4.1/3_peripasmic_1"/>
</dbReference>
<dbReference type="GeneID" id="39987643"/>
<feature type="non-terminal residue" evidence="3">
    <location>
        <position position="404"/>
    </location>
</feature>
<comment type="caution">
    <text evidence="3">The sequence shown here is derived from an EMBL/GenBank/DDBJ whole genome shotgun (WGS) entry which is preliminary data.</text>
</comment>
<keyword evidence="1" id="KW-0732">Signal</keyword>
<protein>
    <submittedName>
        <fullName evidence="3">Receptor-type adenylate cyclase</fullName>
    </submittedName>
</protein>
<feature type="domain" description="Receptor-type adenylate cyclase GRESAG 4.1/3 periplasmic binding protein-like" evidence="2">
    <location>
        <begin position="170"/>
        <end position="311"/>
    </location>
</feature>
<proteinExistence type="predicted"/>
<dbReference type="OrthoDB" id="252581at2759"/>
<dbReference type="RefSeq" id="XP_028880740.1">
    <property type="nucleotide sequence ID" value="XM_029027863.1"/>
</dbReference>
<name>A0A1X0NPQ2_9TRYP</name>
<evidence type="ECO:0000313" key="4">
    <source>
        <dbReference type="Proteomes" id="UP000192257"/>
    </source>
</evidence>
<keyword evidence="3" id="KW-0675">Receptor</keyword>
<dbReference type="Pfam" id="PF25495">
    <property type="entry name" value="Peripla_BP_A-cyclase_1"/>
    <property type="match status" value="1"/>
</dbReference>
<organism evidence="3 4">
    <name type="scientific">Trypanosoma theileri</name>
    <dbReference type="NCBI Taxonomy" id="67003"/>
    <lineage>
        <taxon>Eukaryota</taxon>
        <taxon>Discoba</taxon>
        <taxon>Euglenozoa</taxon>
        <taxon>Kinetoplastea</taxon>
        <taxon>Metakinetoplastina</taxon>
        <taxon>Trypanosomatida</taxon>
        <taxon>Trypanosomatidae</taxon>
        <taxon>Trypanosoma</taxon>
    </lineage>
</organism>
<gene>
    <name evidence="3" type="ORF">TM35_000261260</name>
</gene>
<feature type="chain" id="PRO_5012936306" evidence="1">
    <location>
        <begin position="36"/>
        <end position="404"/>
    </location>
</feature>
<dbReference type="Proteomes" id="UP000192257">
    <property type="component" value="Unassembled WGS sequence"/>
</dbReference>
<dbReference type="AlphaFoldDB" id="A0A1X0NPQ2"/>
<dbReference type="SUPFAM" id="SSF53822">
    <property type="entry name" value="Periplasmic binding protein-like I"/>
    <property type="match status" value="1"/>
</dbReference>
<evidence type="ECO:0000256" key="1">
    <source>
        <dbReference type="SAM" id="SignalP"/>
    </source>
</evidence>
<dbReference type="FunFam" id="3.40.50.2300:FF:000162">
    <property type="entry name" value="Receptor-type adenylate cyclase GRESAG 4, putative"/>
    <property type="match status" value="1"/>
</dbReference>
<dbReference type="EMBL" id="NBCO01000026">
    <property type="protein sequence ID" value="ORC86674.1"/>
    <property type="molecule type" value="Genomic_DNA"/>
</dbReference>
<dbReference type="InterPro" id="IPR028082">
    <property type="entry name" value="Peripla_BP_I"/>
</dbReference>
<keyword evidence="4" id="KW-1185">Reference proteome</keyword>
<dbReference type="VEuPathDB" id="TriTrypDB:TM35_000261260"/>
<reference evidence="3 4" key="1">
    <citation type="submission" date="2017-03" db="EMBL/GenBank/DDBJ databases">
        <title>An alternative strategy for trypanosome survival in the mammalian bloodstream revealed through genome and transcriptome analysis of the ubiquitous bovine parasite Trypanosoma (Megatrypanum) theileri.</title>
        <authorList>
            <person name="Kelly S."/>
            <person name="Ivens A."/>
            <person name="Mott A."/>
            <person name="O'Neill E."/>
            <person name="Emms D."/>
            <person name="Macleod O."/>
            <person name="Voorheis P."/>
            <person name="Matthews J."/>
            <person name="Matthews K."/>
            <person name="Carrington M."/>
        </authorList>
    </citation>
    <scope>NUCLEOTIDE SEQUENCE [LARGE SCALE GENOMIC DNA]</scope>
    <source>
        <strain evidence="3">Edinburgh</strain>
    </source>
</reference>
<sequence>MSPQMRPQGNLHCTPYALPLLLLILLSELWIFLHAASTAHAEKMSDETEAVKLLSLLEIPSQIPEKLMLALNAGINASLWSYNYQVADGRKIKIILPSTANKNITQIINSTLTKHNDLLAVLGPLGDHNTLNALPILDKNSLVAFAPFTVSAQVRVWDPYLYFLRPEPNAELLTLIRYALNYLRVRRLGFMYLKNFISGYVEYRRATKVISQLGYSLCGVFAVKKSTSNIDNENFNKEWETFAQTRPQAVIVFGAPIKDTEKFIMRMLTDKRTAGAYLLGPFAVQQTLLRVWREAVNAGVPFVRGQVITTGTNPLAKDTQYAAIKRFQTVMGKYLKESGQTIFNDTQHFLNNDEDGEMMVSGWISGEVLMQAMNTREWLKDRASFVKSLFNQRRYLIDDLVIGE</sequence>
<dbReference type="Gene3D" id="3.40.50.2300">
    <property type="match status" value="2"/>
</dbReference>